<evidence type="ECO:0000313" key="1">
    <source>
        <dbReference type="EMBL" id="ENX20171.1"/>
    </source>
</evidence>
<organism evidence="1 2">
    <name type="scientific">Acinetobacter vivianii</name>
    <dbReference type="NCBI Taxonomy" id="1776742"/>
    <lineage>
        <taxon>Bacteria</taxon>
        <taxon>Pseudomonadati</taxon>
        <taxon>Pseudomonadota</taxon>
        <taxon>Gammaproteobacteria</taxon>
        <taxon>Moraxellales</taxon>
        <taxon>Moraxellaceae</taxon>
        <taxon>Acinetobacter</taxon>
    </lineage>
</organism>
<dbReference type="HOGENOM" id="CLU_107084_2_1_6"/>
<accession>N9PR62</accession>
<reference evidence="1 2" key="1">
    <citation type="submission" date="2013-02" db="EMBL/GenBank/DDBJ databases">
        <title>The Genome Sequence of Acinetobacter sp. NIPH 2168.</title>
        <authorList>
            <consortium name="The Broad Institute Genome Sequencing Platform"/>
            <consortium name="The Broad Institute Genome Sequencing Center for Infectious Disease"/>
            <person name="Cerqueira G."/>
            <person name="Feldgarden M."/>
            <person name="Courvalin P."/>
            <person name="Perichon B."/>
            <person name="Grillot-Courvalin C."/>
            <person name="Clermont D."/>
            <person name="Rocha E."/>
            <person name="Yoon E.-J."/>
            <person name="Nemec A."/>
            <person name="Walker B."/>
            <person name="Young S.K."/>
            <person name="Zeng Q."/>
            <person name="Gargeya S."/>
            <person name="Fitzgerald M."/>
            <person name="Haas B."/>
            <person name="Abouelleil A."/>
            <person name="Alvarado L."/>
            <person name="Arachchi H.M."/>
            <person name="Berlin A.M."/>
            <person name="Chapman S.B."/>
            <person name="Dewar J."/>
            <person name="Goldberg J."/>
            <person name="Griggs A."/>
            <person name="Gujja S."/>
            <person name="Hansen M."/>
            <person name="Howarth C."/>
            <person name="Imamovic A."/>
            <person name="Larimer J."/>
            <person name="McCowan C."/>
            <person name="Murphy C."/>
            <person name="Neiman D."/>
            <person name="Pearson M."/>
            <person name="Priest M."/>
            <person name="Roberts A."/>
            <person name="Saif S."/>
            <person name="Shea T."/>
            <person name="Sisk P."/>
            <person name="Sykes S."/>
            <person name="Wortman J."/>
            <person name="Nusbaum C."/>
            <person name="Birren B."/>
        </authorList>
    </citation>
    <scope>NUCLEOTIDE SEQUENCE [LARGE SCALE GENOMIC DNA]</scope>
    <source>
        <strain evidence="1 2">NIPH 2168</strain>
    </source>
</reference>
<dbReference type="AlphaFoldDB" id="N9PR62"/>
<dbReference type="PATRIC" id="fig|1217706.3.peg.3010"/>
<dbReference type="InterPro" id="IPR009363">
    <property type="entry name" value="Phage_Mu_Gp16"/>
</dbReference>
<gene>
    <name evidence="1" type="ORF">F892_03094</name>
</gene>
<proteinExistence type="predicted"/>
<protein>
    <recommendedName>
        <fullName evidence="3">GemA protein</fullName>
    </recommendedName>
</protein>
<dbReference type="EMBL" id="APRW01000014">
    <property type="protein sequence ID" value="ENX20171.1"/>
    <property type="molecule type" value="Genomic_DNA"/>
</dbReference>
<dbReference type="GeneID" id="303682662"/>
<dbReference type="RefSeq" id="WP_005259484.1">
    <property type="nucleotide sequence ID" value="NZ_BMDR01000002.1"/>
</dbReference>
<dbReference type="Pfam" id="PF06252">
    <property type="entry name" value="GemA"/>
    <property type="match status" value="1"/>
</dbReference>
<name>N9PR62_9GAMM</name>
<comment type="caution">
    <text evidence="1">The sequence shown here is derived from an EMBL/GenBank/DDBJ whole genome shotgun (WGS) entry which is preliminary data.</text>
</comment>
<evidence type="ECO:0008006" key="3">
    <source>
        <dbReference type="Google" id="ProtNLM"/>
    </source>
</evidence>
<evidence type="ECO:0000313" key="2">
    <source>
        <dbReference type="Proteomes" id="UP000013173"/>
    </source>
</evidence>
<dbReference type="Proteomes" id="UP000013173">
    <property type="component" value="Unassembled WGS sequence"/>
</dbReference>
<keyword evidence="2" id="KW-1185">Reference proteome</keyword>
<sequence>MKVLAKLRKSRIAAIHMGKNKLGLDEETYRDLLEQVAGKRSAKDMTDDELVKVLKHMETLGFSKPEFGQKPKAALTKQQLIDKIEALLADSGKHWNYAHGCARNMFKKDQVQFCTEYELWKIVAALEINKKRSASK</sequence>